<evidence type="ECO:0000259" key="1">
    <source>
        <dbReference type="Pfam" id="PF12146"/>
    </source>
</evidence>
<proteinExistence type="predicted"/>
<dbReference type="PANTHER" id="PTHR43798">
    <property type="entry name" value="MONOACYLGLYCEROL LIPASE"/>
    <property type="match status" value="1"/>
</dbReference>
<organism evidence="2 3">
    <name type="scientific">Candidatus Kerfeldbacteria bacterium RIFCSPLOWO2_01_FULL_48_11</name>
    <dbReference type="NCBI Taxonomy" id="1798543"/>
    <lineage>
        <taxon>Bacteria</taxon>
        <taxon>Candidatus Kerfeldiibacteriota</taxon>
    </lineage>
</organism>
<accession>A0A1G2B7M1</accession>
<gene>
    <name evidence="2" type="ORF">A2898_03680</name>
</gene>
<feature type="domain" description="Serine aminopeptidase S33" evidence="1">
    <location>
        <begin position="1"/>
        <end position="141"/>
    </location>
</feature>
<dbReference type="InterPro" id="IPR029058">
    <property type="entry name" value="AB_hydrolase_fold"/>
</dbReference>
<dbReference type="Proteomes" id="UP000179164">
    <property type="component" value="Unassembled WGS sequence"/>
</dbReference>
<reference evidence="2 3" key="1">
    <citation type="journal article" date="2016" name="Nat. Commun.">
        <title>Thousands of microbial genomes shed light on interconnected biogeochemical processes in an aquifer system.</title>
        <authorList>
            <person name="Anantharaman K."/>
            <person name="Brown C.T."/>
            <person name="Hug L.A."/>
            <person name="Sharon I."/>
            <person name="Castelle C.J."/>
            <person name="Probst A.J."/>
            <person name="Thomas B.C."/>
            <person name="Singh A."/>
            <person name="Wilkins M.J."/>
            <person name="Karaoz U."/>
            <person name="Brodie E.L."/>
            <person name="Williams K.H."/>
            <person name="Hubbard S.S."/>
            <person name="Banfield J.F."/>
        </authorList>
    </citation>
    <scope>NUCLEOTIDE SEQUENCE [LARGE SCALE GENOMIC DNA]</scope>
</reference>
<evidence type="ECO:0000313" key="3">
    <source>
        <dbReference type="Proteomes" id="UP000179164"/>
    </source>
</evidence>
<dbReference type="AlphaFoldDB" id="A0A1G2B7M1"/>
<sequence length="159" mass="18416">MGTLLALELAAKYPKDVVGLVLLSPTLHFKQRLTKWTRPLTKVLKRFPNPSITKFSSTEYAKRDKGYVWFPTVAFKEYWLRTQHFDSVLEKVRQPVRIIHSKKDLVAHPSGTLHIYSTIPSTEKDIVWLESSGHEVLLDREIPFVLENIFSFPPLTARK</sequence>
<evidence type="ECO:0000313" key="2">
    <source>
        <dbReference type="EMBL" id="OGY84609.1"/>
    </source>
</evidence>
<dbReference type="Pfam" id="PF12146">
    <property type="entry name" value="Hydrolase_4"/>
    <property type="match status" value="1"/>
</dbReference>
<dbReference type="InterPro" id="IPR050266">
    <property type="entry name" value="AB_hydrolase_sf"/>
</dbReference>
<dbReference type="SUPFAM" id="SSF53474">
    <property type="entry name" value="alpha/beta-Hydrolases"/>
    <property type="match status" value="1"/>
</dbReference>
<comment type="caution">
    <text evidence="2">The sequence shown here is derived from an EMBL/GenBank/DDBJ whole genome shotgun (WGS) entry which is preliminary data.</text>
</comment>
<protein>
    <recommendedName>
        <fullName evidence="1">Serine aminopeptidase S33 domain-containing protein</fullName>
    </recommendedName>
</protein>
<dbReference type="EMBL" id="MHKE01000006">
    <property type="protein sequence ID" value="OGY84609.1"/>
    <property type="molecule type" value="Genomic_DNA"/>
</dbReference>
<dbReference type="Gene3D" id="3.40.50.1820">
    <property type="entry name" value="alpha/beta hydrolase"/>
    <property type="match status" value="1"/>
</dbReference>
<name>A0A1G2B7M1_9BACT</name>
<dbReference type="InterPro" id="IPR022742">
    <property type="entry name" value="Hydrolase_4"/>
</dbReference>